<feature type="region of interest" description="Disordered" evidence="2">
    <location>
        <begin position="465"/>
        <end position="518"/>
    </location>
</feature>
<feature type="transmembrane region" description="Helical" evidence="3">
    <location>
        <begin position="63"/>
        <end position="83"/>
    </location>
</feature>
<keyword evidence="6" id="KW-1185">Reference proteome</keyword>
<dbReference type="Proteomes" id="UP000250140">
    <property type="component" value="Unassembled WGS sequence"/>
</dbReference>
<organism evidence="5 6">
    <name type="scientific">Glonium stellatum</name>
    <dbReference type="NCBI Taxonomy" id="574774"/>
    <lineage>
        <taxon>Eukaryota</taxon>
        <taxon>Fungi</taxon>
        <taxon>Dikarya</taxon>
        <taxon>Ascomycota</taxon>
        <taxon>Pezizomycotina</taxon>
        <taxon>Dothideomycetes</taxon>
        <taxon>Pleosporomycetidae</taxon>
        <taxon>Gloniales</taxon>
        <taxon>Gloniaceae</taxon>
        <taxon>Glonium</taxon>
    </lineage>
</organism>
<feature type="transmembrane region" description="Helical" evidence="3">
    <location>
        <begin position="159"/>
        <end position="180"/>
    </location>
</feature>
<feature type="transmembrane region" description="Helical" evidence="3">
    <location>
        <begin position="281"/>
        <end position="307"/>
    </location>
</feature>
<comment type="subcellular location">
    <subcellularLocation>
        <location evidence="1">Membrane</location>
        <topology evidence="1">Multi-pass membrane protein</topology>
    </subcellularLocation>
</comment>
<feature type="transmembrane region" description="Helical" evidence="3">
    <location>
        <begin position="358"/>
        <end position="379"/>
    </location>
</feature>
<keyword evidence="3" id="KW-1133">Transmembrane helix</keyword>
<dbReference type="PANTHER" id="PTHR23520">
    <property type="entry name" value="TRANSPORTER, PUTATIVE (AFU_ORTHOLOGUE AFUA_3G04000)-RELATED"/>
    <property type="match status" value="1"/>
</dbReference>
<evidence type="ECO:0000256" key="2">
    <source>
        <dbReference type="SAM" id="MobiDB-lite"/>
    </source>
</evidence>
<feature type="transmembrane region" description="Helical" evidence="3">
    <location>
        <begin position="38"/>
        <end position="57"/>
    </location>
</feature>
<dbReference type="OrthoDB" id="10027823at2759"/>
<dbReference type="GO" id="GO:0022857">
    <property type="term" value="F:transmembrane transporter activity"/>
    <property type="evidence" value="ECO:0007669"/>
    <property type="project" value="InterPro"/>
</dbReference>
<dbReference type="PROSITE" id="PS50850">
    <property type="entry name" value="MFS"/>
    <property type="match status" value="1"/>
</dbReference>
<dbReference type="Pfam" id="PF07690">
    <property type="entry name" value="MFS_1"/>
    <property type="match status" value="1"/>
</dbReference>
<evidence type="ECO:0000259" key="4">
    <source>
        <dbReference type="PROSITE" id="PS50850"/>
    </source>
</evidence>
<gene>
    <name evidence="5" type="ORF">AOQ84DRAFT_63671</name>
</gene>
<accession>A0A8E2EZ43</accession>
<proteinExistence type="predicted"/>
<dbReference type="Gene3D" id="1.20.1250.20">
    <property type="entry name" value="MFS general substrate transporter like domains"/>
    <property type="match status" value="1"/>
</dbReference>
<dbReference type="InterPro" id="IPR036259">
    <property type="entry name" value="MFS_trans_sf"/>
</dbReference>
<feature type="transmembrane region" description="Helical" evidence="3">
    <location>
        <begin position="118"/>
        <end position="138"/>
    </location>
</feature>
<feature type="transmembrane region" description="Helical" evidence="3">
    <location>
        <begin position="200"/>
        <end position="217"/>
    </location>
</feature>
<dbReference type="GO" id="GO:0000329">
    <property type="term" value="C:fungal-type vacuole membrane"/>
    <property type="evidence" value="ECO:0007669"/>
    <property type="project" value="TreeGrafter"/>
</dbReference>
<dbReference type="InterPro" id="IPR020846">
    <property type="entry name" value="MFS_dom"/>
</dbReference>
<evidence type="ECO:0000313" key="6">
    <source>
        <dbReference type="Proteomes" id="UP000250140"/>
    </source>
</evidence>
<keyword evidence="3" id="KW-0472">Membrane</keyword>
<protein>
    <submittedName>
        <fullName evidence="5">MFS general substrate transporter</fullName>
    </submittedName>
</protein>
<dbReference type="EMBL" id="KV749920">
    <property type="protein sequence ID" value="OCL07196.1"/>
    <property type="molecule type" value="Genomic_DNA"/>
</dbReference>
<feature type="transmembrane region" description="Helical" evidence="3">
    <location>
        <begin position="319"/>
        <end position="337"/>
    </location>
</feature>
<reference evidence="5 6" key="1">
    <citation type="journal article" date="2016" name="Nat. Commun.">
        <title>Ectomycorrhizal ecology is imprinted in the genome of the dominant symbiotic fungus Cenococcum geophilum.</title>
        <authorList>
            <consortium name="DOE Joint Genome Institute"/>
            <person name="Peter M."/>
            <person name="Kohler A."/>
            <person name="Ohm R.A."/>
            <person name="Kuo A."/>
            <person name="Krutzmann J."/>
            <person name="Morin E."/>
            <person name="Arend M."/>
            <person name="Barry K.W."/>
            <person name="Binder M."/>
            <person name="Choi C."/>
            <person name="Clum A."/>
            <person name="Copeland A."/>
            <person name="Grisel N."/>
            <person name="Haridas S."/>
            <person name="Kipfer T."/>
            <person name="LaButti K."/>
            <person name="Lindquist E."/>
            <person name="Lipzen A."/>
            <person name="Maire R."/>
            <person name="Meier B."/>
            <person name="Mihaltcheva S."/>
            <person name="Molinier V."/>
            <person name="Murat C."/>
            <person name="Poggeler S."/>
            <person name="Quandt C.A."/>
            <person name="Sperisen C."/>
            <person name="Tritt A."/>
            <person name="Tisserant E."/>
            <person name="Crous P.W."/>
            <person name="Henrissat B."/>
            <person name="Nehls U."/>
            <person name="Egli S."/>
            <person name="Spatafora J.W."/>
            <person name="Grigoriev I.V."/>
            <person name="Martin F.M."/>
        </authorList>
    </citation>
    <scope>NUCLEOTIDE SEQUENCE [LARGE SCALE GENOMIC DNA]</scope>
    <source>
        <strain evidence="5 6">CBS 207.34</strain>
    </source>
</reference>
<dbReference type="PANTHER" id="PTHR23520:SF5">
    <property type="entry name" value="TRANSPORTER, PUTATIVE (AFU_ORTHOLOGUE AFUA_3G04000)-RELATED"/>
    <property type="match status" value="1"/>
</dbReference>
<keyword evidence="3" id="KW-0812">Transmembrane</keyword>
<evidence type="ECO:0000256" key="3">
    <source>
        <dbReference type="SAM" id="Phobius"/>
    </source>
</evidence>
<feature type="transmembrane region" description="Helical" evidence="3">
    <location>
        <begin position="435"/>
        <end position="458"/>
    </location>
</feature>
<feature type="transmembrane region" description="Helical" evidence="3">
    <location>
        <begin position="95"/>
        <end position="112"/>
    </location>
</feature>
<feature type="domain" description="Major facilitator superfamily (MFS) profile" evidence="4">
    <location>
        <begin position="29"/>
        <end position="461"/>
    </location>
</feature>
<evidence type="ECO:0000313" key="5">
    <source>
        <dbReference type="EMBL" id="OCL07196.1"/>
    </source>
</evidence>
<dbReference type="InterPro" id="IPR011701">
    <property type="entry name" value="MFS"/>
</dbReference>
<name>A0A8E2EZ43_9PEZI</name>
<dbReference type="SUPFAM" id="SSF103473">
    <property type="entry name" value="MFS general substrate transporter"/>
    <property type="match status" value="1"/>
</dbReference>
<evidence type="ECO:0000256" key="1">
    <source>
        <dbReference type="ARBA" id="ARBA00004141"/>
    </source>
</evidence>
<dbReference type="AlphaFoldDB" id="A0A8E2EZ43"/>
<sequence length="518" mass="56408">MTVKDSITRAARWLAQEFGLSTIAAAGQDTHILILARFLRMFAYGSVALVLALYFAALEISDGRIGLFMTLTLLGDVFISLLLTLVADKLGRRRTLLLGSIMMAFSGVIFALAGNYYILLLAAILGVISPSGSEIGPFRAVEESTLAQLVEATKRSDIFAWYVVLAALGTSAGLLAGGWMVEYYQSLEGWTDVDAYRIVFWMYSGIGVVKACLTFLLSRGCEAEEKKEPVLAPELESRDGGETEPLLGARQVQATNGNNRKLSNKFRINPFAQISTKSSWILLRLCALFCIDSLASGMVPFSLINFYMDRKFHLPKSKLGSIMSVTWLVSSLGNICASSISKRIGLIKTMVFTHLPSAIFLALLPIPASLVWTICLLVGRACLNSMDQAPRSAFLSTVVLAEERTAVMGIVNVVKTLSQSGGPVVTGFLAGKDRFWIAFVVAGSMKAVYDVGLLTFFVNTRLHGHEQEESNCRTTPPVETDGETPQNRNEEGIQARAEGQEAPPTIVPSEQSESDREE</sequence>